<dbReference type="Proteomes" id="UP000814128">
    <property type="component" value="Unassembled WGS sequence"/>
</dbReference>
<organism evidence="1 2">
    <name type="scientific">Vararia minispora EC-137</name>
    <dbReference type="NCBI Taxonomy" id="1314806"/>
    <lineage>
        <taxon>Eukaryota</taxon>
        <taxon>Fungi</taxon>
        <taxon>Dikarya</taxon>
        <taxon>Basidiomycota</taxon>
        <taxon>Agaricomycotina</taxon>
        <taxon>Agaricomycetes</taxon>
        <taxon>Russulales</taxon>
        <taxon>Lachnocladiaceae</taxon>
        <taxon>Vararia</taxon>
    </lineage>
</organism>
<comment type="caution">
    <text evidence="1">The sequence shown here is derived from an EMBL/GenBank/DDBJ whole genome shotgun (WGS) entry which is preliminary data.</text>
</comment>
<reference evidence="1" key="1">
    <citation type="submission" date="2021-02" db="EMBL/GenBank/DDBJ databases">
        <authorList>
            <consortium name="DOE Joint Genome Institute"/>
            <person name="Ahrendt S."/>
            <person name="Looney B.P."/>
            <person name="Miyauchi S."/>
            <person name="Morin E."/>
            <person name="Drula E."/>
            <person name="Courty P.E."/>
            <person name="Chicoki N."/>
            <person name="Fauchery L."/>
            <person name="Kohler A."/>
            <person name="Kuo A."/>
            <person name="Labutti K."/>
            <person name="Pangilinan J."/>
            <person name="Lipzen A."/>
            <person name="Riley R."/>
            <person name="Andreopoulos W."/>
            <person name="He G."/>
            <person name="Johnson J."/>
            <person name="Barry K.W."/>
            <person name="Grigoriev I.V."/>
            <person name="Nagy L."/>
            <person name="Hibbett D."/>
            <person name="Henrissat B."/>
            <person name="Matheny P.B."/>
            <person name="Labbe J."/>
            <person name="Martin F."/>
        </authorList>
    </citation>
    <scope>NUCLEOTIDE SEQUENCE</scope>
    <source>
        <strain evidence="1">EC-137</strain>
    </source>
</reference>
<accession>A0ACB8QC40</accession>
<proteinExistence type="predicted"/>
<evidence type="ECO:0000313" key="1">
    <source>
        <dbReference type="EMBL" id="KAI0029125.1"/>
    </source>
</evidence>
<sequence>MSALAFSHFLPRQLSNLWTPAFLNSLRRLHTSLISAGTPAERTFRQLLQYPASSPDPAVFEDLTSGEYLSALESVDSQAGLDRDSGARINSGPWDLSSVLRRLVKEDRFQEAELLFQELKELNFEVRPSIEYAKMARYAVSSAVWPREGESVRDPVIALETWASLIPNRPPLPIVHARIDNKELPRNKEAIRLLRVHELGHFLMRFSRVPARVVVRFALLAAEKGYGRDIHAHITPYLTRHLSCDETAQFLHDFHLAMSQRSVCPPGGMIGRIRRSMWGMAIRAACNSGRRADAQKLLDLAQVHSVMPTRFTLRYLESALKVHGENHSTSDTQTLLPRDSSSHADSPPPEPLTVARRYVLSPRHTLDVNITLAQQILRHGDCHDGILRARPLVPFFTICADKASAPVVVIRRLYAFAWRLGTRSLSILIHAHMLHYIALHRTDSALSLFTRFFHPVGVPVATLYGEGACHGRSGRLVTPDKLYPSPVISAMVWTCLVNRATKREQFLSLYTELKQLAKKDPQALTATHFQHFLLPRRHFQLVPDLRAHALRVYEDMRALGVPPSWRTFITLAQVCVYKGELDDARSFFEEALRVCDAGLAQATSRATDASLTDETRANGRAARIRWTRYRAQVCGLLIRSLLKKGLVNDAHFVANILRKDLEYQRGMDAEVDRALRLLEGVDAWNARKRADEAMMMKAREELGNGSIGVDVREAHEVSTDP</sequence>
<gene>
    <name evidence="1" type="ORF">K488DRAFT_89053</name>
</gene>
<name>A0ACB8QC40_9AGAM</name>
<keyword evidence="2" id="KW-1185">Reference proteome</keyword>
<evidence type="ECO:0000313" key="2">
    <source>
        <dbReference type="Proteomes" id="UP000814128"/>
    </source>
</evidence>
<dbReference type="EMBL" id="MU273697">
    <property type="protein sequence ID" value="KAI0029125.1"/>
    <property type="molecule type" value="Genomic_DNA"/>
</dbReference>
<reference evidence="1" key="2">
    <citation type="journal article" date="2022" name="New Phytol.">
        <title>Evolutionary transition to the ectomycorrhizal habit in the genomes of a hyperdiverse lineage of mushroom-forming fungi.</title>
        <authorList>
            <person name="Looney B."/>
            <person name="Miyauchi S."/>
            <person name="Morin E."/>
            <person name="Drula E."/>
            <person name="Courty P.E."/>
            <person name="Kohler A."/>
            <person name="Kuo A."/>
            <person name="LaButti K."/>
            <person name="Pangilinan J."/>
            <person name="Lipzen A."/>
            <person name="Riley R."/>
            <person name="Andreopoulos W."/>
            <person name="He G."/>
            <person name="Johnson J."/>
            <person name="Nolan M."/>
            <person name="Tritt A."/>
            <person name="Barry K.W."/>
            <person name="Grigoriev I.V."/>
            <person name="Nagy L.G."/>
            <person name="Hibbett D."/>
            <person name="Henrissat B."/>
            <person name="Matheny P.B."/>
            <person name="Labbe J."/>
            <person name="Martin F.M."/>
        </authorList>
    </citation>
    <scope>NUCLEOTIDE SEQUENCE</scope>
    <source>
        <strain evidence="1">EC-137</strain>
    </source>
</reference>
<protein>
    <submittedName>
        <fullName evidence="1">Uncharacterized protein</fullName>
    </submittedName>
</protein>